<evidence type="ECO:0000256" key="1">
    <source>
        <dbReference type="SAM" id="MobiDB-lite"/>
    </source>
</evidence>
<accession>A0A0L0SVE2</accession>
<proteinExistence type="predicted"/>
<dbReference type="InterPro" id="IPR021967">
    <property type="entry name" value="Nup98_C"/>
</dbReference>
<evidence type="ECO:0000259" key="2">
    <source>
        <dbReference type="Pfam" id="PF12110"/>
    </source>
</evidence>
<dbReference type="GO" id="GO:1904462">
    <property type="term" value="P:ergosteryl 3-beta-D-glucoside catabolic process"/>
    <property type="evidence" value="ECO:0007669"/>
    <property type="project" value="TreeGrafter"/>
</dbReference>
<dbReference type="AlphaFoldDB" id="A0A0L0SVE2"/>
<gene>
    <name evidence="3" type="ORF">AMAG_19386</name>
</gene>
<feature type="compositionally biased region" description="Acidic residues" evidence="1">
    <location>
        <begin position="346"/>
        <end position="357"/>
    </location>
</feature>
<sequence length="1054" mass="113634">MYANSVQQGFPDALVFVEPVPTELPPLFTHQVRHLIYAPHWYDLKSLFFKSFNGVITHDVAALRRSRNLLAATYFGLAGAKRNYTGQLTTLKATGIERVGHVPMIIGECGIPMDGEHAVGDNERKPRIRAITDLPRHWRFADYAPLITAEHSRVLIDLLGVLYDPPAGLDDLAAPPVVHALVTKTRLQQWLATHLAASADRKAAAAIAEGRPLRAVAAWLAAHQLDRACVTATTHAKSLRLAMLIAASAVDHKGWFVRTPTRFAAPCRSSAVPAARARSHTSDGRAGTPASNGGARRHVRTRTAPHENINGRVTPLQAAVASLLPPNHDDDDGDRGEDHGDVLADGSDDEYEDDDDTFSTTSNEDQEFVPVSTFPAQDWMAGGGVYVEGVHLRDAFGRTLQLRGVNLCGNSKLPITPHANNPEHPEFFDTKAVSFSWIDQLDEKHQKLHAPHAIVAVGAHGHFVTFAKHRQNAAAVGRYTSSLPTPDPAPVLSRLLADCAVSRTPRADKDNERKPRIRAITDLPRHWRFADYAPLITAEHSRVLIDLLGVLYDPPAGLDDLAAPPVVHALVTKTRLQQWLATHLAASADRKAAAAIAEGRPLRAVAAWLAAHQLDRACVTATTHAKSLRLAMLIAASAVDPGMVRAHADAIRAAKPQPSDAEVDYLAVLDLLSVGALTRDPTPTARTALVRALHPLSLAESLAVLLAARHDWSIFDAWSTCLDLQVEPGMFAVRSNLDTALVTALVHFAAPRSTDHAARLVAAVTASPDAAVPDLTPAVLVYLGLLALRRDDVPAPVPAVGARLLAQYAASLDAAGRWEWAVLAIMLMGVVPAPAAPNAVTREAWIGELVARNATGSASLTRAERYVVRDLRVTEHSIWLGKALRIEAFLDAKTAAHGGRFAVGAGGAPKVTDRDAALAMFHQCVMHVRDGEGAKQAAWALKERVPDLVLGMKWDEVVKAVVSPTFEGDDGQWPPAVPDASDAAVPPVARVAVAWAHLMRARAVQSDEEVQAWAEHVAEMAREVKARADAKVEVKELYVPFCVGWRSREGGEGS</sequence>
<protein>
    <recommendedName>
        <fullName evidence="2">Nuclear pore complex protein NUP96 C-terminal domain-containing protein</fullName>
    </recommendedName>
</protein>
<dbReference type="Proteomes" id="UP000054350">
    <property type="component" value="Unassembled WGS sequence"/>
</dbReference>
<evidence type="ECO:0000313" key="4">
    <source>
        <dbReference type="Proteomes" id="UP000054350"/>
    </source>
</evidence>
<reference evidence="4" key="2">
    <citation type="submission" date="2009-11" db="EMBL/GenBank/DDBJ databases">
        <title>The Genome Sequence of Allomyces macrogynus strain ATCC 38327.</title>
        <authorList>
            <consortium name="The Broad Institute Genome Sequencing Platform"/>
            <person name="Russ C."/>
            <person name="Cuomo C."/>
            <person name="Shea T."/>
            <person name="Young S.K."/>
            <person name="Zeng Q."/>
            <person name="Koehrsen M."/>
            <person name="Haas B."/>
            <person name="Borodovsky M."/>
            <person name="Guigo R."/>
            <person name="Alvarado L."/>
            <person name="Berlin A."/>
            <person name="Borenstein D."/>
            <person name="Chen Z."/>
            <person name="Engels R."/>
            <person name="Freedman E."/>
            <person name="Gellesch M."/>
            <person name="Goldberg J."/>
            <person name="Griggs A."/>
            <person name="Gujja S."/>
            <person name="Heiman D."/>
            <person name="Hepburn T."/>
            <person name="Howarth C."/>
            <person name="Jen D."/>
            <person name="Larson L."/>
            <person name="Lewis B."/>
            <person name="Mehta T."/>
            <person name="Park D."/>
            <person name="Pearson M."/>
            <person name="Roberts A."/>
            <person name="Saif S."/>
            <person name="Shenoy N."/>
            <person name="Sisk P."/>
            <person name="Stolte C."/>
            <person name="Sykes S."/>
            <person name="Walk T."/>
            <person name="White J."/>
            <person name="Yandava C."/>
            <person name="Burger G."/>
            <person name="Gray M.W."/>
            <person name="Holland P.W.H."/>
            <person name="King N."/>
            <person name="Lang F.B.F."/>
            <person name="Roger A.J."/>
            <person name="Ruiz-Trillo I."/>
            <person name="Lander E."/>
            <person name="Nusbaum C."/>
        </authorList>
    </citation>
    <scope>NUCLEOTIDE SEQUENCE [LARGE SCALE GENOMIC DNA]</scope>
    <source>
        <strain evidence="4">ATCC 38327</strain>
    </source>
</reference>
<dbReference type="GO" id="GO:0050295">
    <property type="term" value="F:steryl-beta-glucosidase activity"/>
    <property type="evidence" value="ECO:0007669"/>
    <property type="project" value="TreeGrafter"/>
</dbReference>
<feature type="domain" description="Nuclear pore complex protein NUP96 C-terminal" evidence="2">
    <location>
        <begin position="800"/>
        <end position="885"/>
    </location>
</feature>
<dbReference type="InterPro" id="IPR052066">
    <property type="entry name" value="Glycosphingolipid_Hydrolases"/>
</dbReference>
<dbReference type="VEuPathDB" id="FungiDB:AMAG_19386"/>
<dbReference type="PANTHER" id="PTHR31308">
    <property type="match status" value="1"/>
</dbReference>
<feature type="compositionally biased region" description="Low complexity" evidence="1">
    <location>
        <begin position="267"/>
        <end position="276"/>
    </location>
</feature>
<dbReference type="eggNOG" id="ENOG502QPU8">
    <property type="taxonomic scope" value="Eukaryota"/>
</dbReference>
<dbReference type="Pfam" id="PF12110">
    <property type="entry name" value="Nup96"/>
    <property type="match status" value="1"/>
</dbReference>
<organism evidence="3 4">
    <name type="scientific">Allomyces macrogynus (strain ATCC 38327)</name>
    <name type="common">Allomyces javanicus var. macrogynus</name>
    <dbReference type="NCBI Taxonomy" id="578462"/>
    <lineage>
        <taxon>Eukaryota</taxon>
        <taxon>Fungi</taxon>
        <taxon>Fungi incertae sedis</taxon>
        <taxon>Blastocladiomycota</taxon>
        <taxon>Blastocladiomycetes</taxon>
        <taxon>Blastocladiales</taxon>
        <taxon>Blastocladiaceae</taxon>
        <taxon>Allomyces</taxon>
    </lineage>
</organism>
<feature type="region of interest" description="Disordered" evidence="1">
    <location>
        <begin position="267"/>
        <end position="369"/>
    </location>
</feature>
<dbReference type="STRING" id="578462.A0A0L0SVE2"/>
<name>A0A0L0SVE2_ALLM3</name>
<reference evidence="3 4" key="1">
    <citation type="submission" date="2009-11" db="EMBL/GenBank/DDBJ databases">
        <title>Annotation of Allomyces macrogynus ATCC 38327.</title>
        <authorList>
            <consortium name="The Broad Institute Genome Sequencing Platform"/>
            <person name="Russ C."/>
            <person name="Cuomo C."/>
            <person name="Burger G."/>
            <person name="Gray M.W."/>
            <person name="Holland P.W.H."/>
            <person name="King N."/>
            <person name="Lang F.B.F."/>
            <person name="Roger A.J."/>
            <person name="Ruiz-Trillo I."/>
            <person name="Young S.K."/>
            <person name="Zeng Q."/>
            <person name="Gargeya S."/>
            <person name="Fitzgerald M."/>
            <person name="Haas B."/>
            <person name="Abouelleil A."/>
            <person name="Alvarado L."/>
            <person name="Arachchi H.M."/>
            <person name="Berlin A."/>
            <person name="Chapman S.B."/>
            <person name="Gearin G."/>
            <person name="Goldberg J."/>
            <person name="Griggs A."/>
            <person name="Gujja S."/>
            <person name="Hansen M."/>
            <person name="Heiman D."/>
            <person name="Howarth C."/>
            <person name="Larimer J."/>
            <person name="Lui A."/>
            <person name="MacDonald P.J.P."/>
            <person name="McCowen C."/>
            <person name="Montmayeur A."/>
            <person name="Murphy C."/>
            <person name="Neiman D."/>
            <person name="Pearson M."/>
            <person name="Priest M."/>
            <person name="Roberts A."/>
            <person name="Saif S."/>
            <person name="Shea T."/>
            <person name="Sisk P."/>
            <person name="Stolte C."/>
            <person name="Sykes S."/>
            <person name="Wortman J."/>
            <person name="Nusbaum C."/>
            <person name="Birren B."/>
        </authorList>
    </citation>
    <scope>NUCLEOTIDE SEQUENCE [LARGE SCALE GENOMIC DNA]</scope>
    <source>
        <strain evidence="3 4">ATCC 38327</strain>
    </source>
</reference>
<dbReference type="EMBL" id="GG745349">
    <property type="protein sequence ID" value="KNE66319.1"/>
    <property type="molecule type" value="Genomic_DNA"/>
</dbReference>
<evidence type="ECO:0000313" key="3">
    <source>
        <dbReference type="EMBL" id="KNE66319.1"/>
    </source>
</evidence>
<dbReference type="PANTHER" id="PTHR31308:SF5">
    <property type="entry name" value="ERGOSTERYL-BETA-GLUCOSIDASE"/>
    <property type="match status" value="1"/>
</dbReference>
<keyword evidence="4" id="KW-1185">Reference proteome</keyword>
<dbReference type="OrthoDB" id="9971853at2759"/>